<name>A0A402D5Q5_9BACT</name>
<protein>
    <submittedName>
        <fullName evidence="2">Uncharacterized protein</fullName>
    </submittedName>
</protein>
<feature type="region of interest" description="Disordered" evidence="1">
    <location>
        <begin position="80"/>
        <end position="106"/>
    </location>
</feature>
<feature type="compositionally biased region" description="Low complexity" evidence="1">
    <location>
        <begin position="80"/>
        <end position="97"/>
    </location>
</feature>
<keyword evidence="3" id="KW-1185">Reference proteome</keyword>
<dbReference type="AlphaFoldDB" id="A0A402D5Q5"/>
<accession>A0A402D5Q5</accession>
<dbReference type="RefSeq" id="WP_119324779.1">
    <property type="nucleotide sequence ID" value="NZ_AP025739.1"/>
</dbReference>
<evidence type="ECO:0000313" key="3">
    <source>
        <dbReference type="Proteomes" id="UP000287394"/>
    </source>
</evidence>
<evidence type="ECO:0000313" key="2">
    <source>
        <dbReference type="EMBL" id="BDI33476.1"/>
    </source>
</evidence>
<dbReference type="KEGG" id="ccot:CCAX7_55270"/>
<gene>
    <name evidence="2" type="ORF">CCAX7_55270</name>
</gene>
<proteinExistence type="predicted"/>
<dbReference type="Proteomes" id="UP000287394">
    <property type="component" value="Chromosome"/>
</dbReference>
<evidence type="ECO:0000256" key="1">
    <source>
        <dbReference type="SAM" id="MobiDB-lite"/>
    </source>
</evidence>
<reference evidence="2 3" key="1">
    <citation type="journal article" date="2019" name="Int. J. Syst. Evol. Microbiol.">
        <title>Capsulimonas corticalis gen. nov., sp. nov., an aerobic capsulated bacterium, of a novel bacterial order, Capsulimonadales ord. nov., of the class Armatimonadia of the phylum Armatimonadetes.</title>
        <authorList>
            <person name="Li J."/>
            <person name="Kudo C."/>
            <person name="Tonouchi A."/>
        </authorList>
    </citation>
    <scope>NUCLEOTIDE SEQUENCE [LARGE SCALE GENOMIC DNA]</scope>
    <source>
        <strain evidence="2 3">AX-7</strain>
    </source>
</reference>
<sequence length="106" mass="10869">MAKRMIDPHLTPHPVLPGRAVSGRILPSVTAMTGAVPPLDAPITKIHPRAAAAISGGGAHLLPALPPVMIASVKPRAARPASKPYSIKAKPAAAKAKTACRPRGKK</sequence>
<organism evidence="2 3">
    <name type="scientific">Capsulimonas corticalis</name>
    <dbReference type="NCBI Taxonomy" id="2219043"/>
    <lineage>
        <taxon>Bacteria</taxon>
        <taxon>Bacillati</taxon>
        <taxon>Armatimonadota</taxon>
        <taxon>Armatimonadia</taxon>
        <taxon>Capsulimonadales</taxon>
        <taxon>Capsulimonadaceae</taxon>
        <taxon>Capsulimonas</taxon>
    </lineage>
</organism>
<dbReference type="EMBL" id="AP025739">
    <property type="protein sequence ID" value="BDI33476.1"/>
    <property type="molecule type" value="Genomic_DNA"/>
</dbReference>